<comment type="caution">
    <text evidence="2">The sequence shown here is derived from an EMBL/GenBank/DDBJ whole genome shotgun (WGS) entry which is preliminary data.</text>
</comment>
<dbReference type="AlphaFoldDB" id="A0A8X7Z465"/>
<dbReference type="Proteomes" id="UP000886885">
    <property type="component" value="Chromosome 9A"/>
</dbReference>
<protein>
    <submittedName>
        <fullName evidence="2">Uncharacterized protein</fullName>
    </submittedName>
</protein>
<accession>A0A8X7Z465</accession>
<evidence type="ECO:0000313" key="3">
    <source>
        <dbReference type="Proteomes" id="UP000886885"/>
    </source>
</evidence>
<dbReference type="EMBL" id="JAAWWB010000017">
    <property type="protein sequence ID" value="KAG6762091.1"/>
    <property type="molecule type" value="Genomic_DNA"/>
</dbReference>
<evidence type="ECO:0000313" key="2">
    <source>
        <dbReference type="EMBL" id="KAG6762091.1"/>
    </source>
</evidence>
<name>A0A8X7Z465_POPTO</name>
<organism evidence="2 3">
    <name type="scientific">Populus tomentosa</name>
    <name type="common">Chinese white poplar</name>
    <dbReference type="NCBI Taxonomy" id="118781"/>
    <lineage>
        <taxon>Eukaryota</taxon>
        <taxon>Viridiplantae</taxon>
        <taxon>Streptophyta</taxon>
        <taxon>Embryophyta</taxon>
        <taxon>Tracheophyta</taxon>
        <taxon>Spermatophyta</taxon>
        <taxon>Magnoliopsida</taxon>
        <taxon>eudicotyledons</taxon>
        <taxon>Gunneridae</taxon>
        <taxon>Pentapetalae</taxon>
        <taxon>rosids</taxon>
        <taxon>fabids</taxon>
        <taxon>Malpighiales</taxon>
        <taxon>Salicaceae</taxon>
        <taxon>Saliceae</taxon>
        <taxon>Populus</taxon>
    </lineage>
</organism>
<proteinExistence type="predicted"/>
<feature type="region of interest" description="Disordered" evidence="1">
    <location>
        <begin position="75"/>
        <end position="101"/>
    </location>
</feature>
<evidence type="ECO:0000256" key="1">
    <source>
        <dbReference type="SAM" id="MobiDB-lite"/>
    </source>
</evidence>
<reference evidence="2" key="1">
    <citation type="journal article" date="2020" name="bioRxiv">
        <title>Hybrid origin of Populus tomentosa Carr. identified through genome sequencing and phylogenomic analysis.</title>
        <authorList>
            <person name="An X."/>
            <person name="Gao K."/>
            <person name="Chen Z."/>
            <person name="Li J."/>
            <person name="Yang X."/>
            <person name="Yang X."/>
            <person name="Zhou J."/>
            <person name="Guo T."/>
            <person name="Zhao T."/>
            <person name="Huang S."/>
            <person name="Miao D."/>
            <person name="Khan W.U."/>
            <person name="Rao P."/>
            <person name="Ye M."/>
            <person name="Lei B."/>
            <person name="Liao W."/>
            <person name="Wang J."/>
            <person name="Ji L."/>
            <person name="Li Y."/>
            <person name="Guo B."/>
            <person name="Mustafa N.S."/>
            <person name="Li S."/>
            <person name="Yun Q."/>
            <person name="Keller S.R."/>
            <person name="Mao J."/>
            <person name="Zhang R."/>
            <person name="Strauss S.H."/>
        </authorList>
    </citation>
    <scope>NUCLEOTIDE SEQUENCE</scope>
    <source>
        <strain evidence="2">GM15</strain>
        <tissue evidence="2">Leaf</tissue>
    </source>
</reference>
<keyword evidence="3" id="KW-1185">Reference proteome</keyword>
<gene>
    <name evidence="2" type="ORF">POTOM_032576</name>
</gene>
<sequence>MFKVSVWKRNRLAVDSDMICFRNLNCSVLFGLTAQRYIYLIISNRKLITRCFSSHLPPKKLMIWILFMYRKRKMRSDSKEGSNKGGKNNHKPKEKCSCNVL</sequence>